<dbReference type="RefSeq" id="WP_107035560.1">
    <property type="nucleotide sequence ID" value="NZ_CAOLHR010000001.1"/>
</dbReference>
<dbReference type="NCBIfam" id="TIGR00225">
    <property type="entry name" value="prc"/>
    <property type="match status" value="1"/>
</dbReference>
<keyword evidence="2 5" id="KW-0645">Protease</keyword>
<feature type="compositionally biased region" description="Polar residues" evidence="6">
    <location>
        <begin position="548"/>
        <end position="558"/>
    </location>
</feature>
<dbReference type="InterPro" id="IPR004447">
    <property type="entry name" value="Peptidase_S41A"/>
</dbReference>
<dbReference type="AlphaFoldDB" id="A0A2V1J074"/>
<dbReference type="InterPro" id="IPR041489">
    <property type="entry name" value="PDZ_6"/>
</dbReference>
<evidence type="ECO:0000256" key="5">
    <source>
        <dbReference type="RuleBase" id="RU004404"/>
    </source>
</evidence>
<dbReference type="Pfam" id="PF03572">
    <property type="entry name" value="Peptidase_S41"/>
    <property type="match status" value="1"/>
</dbReference>
<gene>
    <name evidence="9" type="ORF">C5O25_04625</name>
</gene>
<sequence>MNQKLKSTAVWAPLVIAVTFITGMIAGNYFSHRQAGGSVERKISDIITLIQSDYVDAVDTDSLLEKTIPDLLSKLDPHTVYIPASELTSTNEVLEGSFGGIGVVFNMMTDTATVVEVVSGGPAEKVGMLAGDRILTVNDTLVAGVKYNMDKLRSRLKGPKGTVVRLGVKRASAPNMLTFDVTRGDIPVTSIDAAYLITPTTGYVRINKFGRNTYMEFLNSMIDLRSKGAESYILDLRDNTGGFLEPAVLMANEFLSAGRPIVSTRGRIPSMDQQMGSDGTGAFQDAALAVIINEGSASASEIFAGAIQDNDRGVLIGRRSFGKGLVQNQIELPDSSAIRLTVARYYTPSGRCIQKAYTPGSTQAYEMEVYDRFLHGEDFNADSAKIDKTHEFTTLGGRTVYGGGGIMPDVYVGRDTTGVTSYYVNAFNAGMLHNFAFNFADNNRTMLEQAKTTGELLAMLPPDDTLLTSFVGYAQQKAGIAPRWYYINISRQLIVNQLKSLIASDILGQAALFEVNNMTDPSVARAIDELKTGPQLTPAAETADDGTTYINDDNSATD</sequence>
<keyword evidence="3 5" id="KW-0378">Hydrolase</keyword>
<dbReference type="GO" id="GO:0004175">
    <property type="term" value="F:endopeptidase activity"/>
    <property type="evidence" value="ECO:0007669"/>
    <property type="project" value="TreeGrafter"/>
</dbReference>
<evidence type="ECO:0000256" key="6">
    <source>
        <dbReference type="SAM" id="MobiDB-lite"/>
    </source>
</evidence>
<evidence type="ECO:0000313" key="10">
    <source>
        <dbReference type="Proteomes" id="UP000244925"/>
    </source>
</evidence>
<dbReference type="PROSITE" id="PS50106">
    <property type="entry name" value="PDZ"/>
    <property type="match status" value="1"/>
</dbReference>
<dbReference type="InterPro" id="IPR029045">
    <property type="entry name" value="ClpP/crotonase-like_dom_sf"/>
</dbReference>
<dbReference type="SUPFAM" id="SSF52096">
    <property type="entry name" value="ClpP/crotonase"/>
    <property type="match status" value="1"/>
</dbReference>
<dbReference type="Gene3D" id="3.30.750.44">
    <property type="match status" value="1"/>
</dbReference>
<dbReference type="CDD" id="cd06782">
    <property type="entry name" value="cpPDZ_CPP-like"/>
    <property type="match status" value="1"/>
</dbReference>
<name>A0A2V1J074_9BACT</name>
<feature type="transmembrane region" description="Helical" evidence="7">
    <location>
        <begin position="9"/>
        <end position="30"/>
    </location>
</feature>
<dbReference type="EMBL" id="PUBV01000006">
    <property type="protein sequence ID" value="PWB08457.1"/>
    <property type="molecule type" value="Genomic_DNA"/>
</dbReference>
<feature type="region of interest" description="Disordered" evidence="6">
    <location>
        <begin position="536"/>
        <end position="558"/>
    </location>
</feature>
<evidence type="ECO:0000256" key="7">
    <source>
        <dbReference type="SAM" id="Phobius"/>
    </source>
</evidence>
<dbReference type="GO" id="GO:0008236">
    <property type="term" value="F:serine-type peptidase activity"/>
    <property type="evidence" value="ECO:0007669"/>
    <property type="project" value="UniProtKB-KW"/>
</dbReference>
<dbReference type="SMART" id="SM00245">
    <property type="entry name" value="TSPc"/>
    <property type="match status" value="1"/>
</dbReference>
<dbReference type="PANTHER" id="PTHR32060:SF30">
    <property type="entry name" value="CARBOXY-TERMINAL PROCESSING PROTEASE CTPA"/>
    <property type="match status" value="1"/>
</dbReference>
<dbReference type="GO" id="GO:0007165">
    <property type="term" value="P:signal transduction"/>
    <property type="evidence" value="ECO:0007669"/>
    <property type="project" value="TreeGrafter"/>
</dbReference>
<feature type="domain" description="PDZ" evidence="8">
    <location>
        <begin position="90"/>
        <end position="148"/>
    </location>
</feature>
<comment type="caution">
    <text evidence="9">The sequence shown here is derived from an EMBL/GenBank/DDBJ whole genome shotgun (WGS) entry which is preliminary data.</text>
</comment>
<reference evidence="10" key="1">
    <citation type="submission" date="2018-02" db="EMBL/GenBank/DDBJ databases">
        <authorList>
            <person name="Clavel T."/>
            <person name="Strowig T."/>
        </authorList>
    </citation>
    <scope>NUCLEOTIDE SEQUENCE [LARGE SCALE GENOMIC DNA]</scope>
    <source>
        <strain evidence="10">DSM 100764</strain>
    </source>
</reference>
<keyword evidence="4 5" id="KW-0720">Serine protease</keyword>
<dbReference type="Pfam" id="PF17820">
    <property type="entry name" value="PDZ_6"/>
    <property type="match status" value="1"/>
</dbReference>
<dbReference type="PANTHER" id="PTHR32060">
    <property type="entry name" value="TAIL-SPECIFIC PROTEASE"/>
    <property type="match status" value="1"/>
</dbReference>
<accession>A0A2V1J074</accession>
<dbReference type="SUPFAM" id="SSF50156">
    <property type="entry name" value="PDZ domain-like"/>
    <property type="match status" value="1"/>
</dbReference>
<keyword evidence="7" id="KW-0812">Transmembrane</keyword>
<dbReference type="GeneID" id="93423308"/>
<keyword evidence="7" id="KW-1133">Transmembrane helix</keyword>
<evidence type="ECO:0000259" key="8">
    <source>
        <dbReference type="PROSITE" id="PS50106"/>
    </source>
</evidence>
<dbReference type="GO" id="GO:0030288">
    <property type="term" value="C:outer membrane-bounded periplasmic space"/>
    <property type="evidence" value="ECO:0007669"/>
    <property type="project" value="TreeGrafter"/>
</dbReference>
<evidence type="ECO:0000256" key="3">
    <source>
        <dbReference type="ARBA" id="ARBA00022801"/>
    </source>
</evidence>
<organism evidence="9 10">
    <name type="scientific">Paramuribaculum intestinale</name>
    <dbReference type="NCBI Taxonomy" id="2094151"/>
    <lineage>
        <taxon>Bacteria</taxon>
        <taxon>Pseudomonadati</taxon>
        <taxon>Bacteroidota</taxon>
        <taxon>Bacteroidia</taxon>
        <taxon>Bacteroidales</taxon>
        <taxon>Muribaculaceae</taxon>
        <taxon>Paramuribaculum</taxon>
    </lineage>
</organism>
<keyword evidence="7" id="KW-0472">Membrane</keyword>
<dbReference type="Gene3D" id="3.90.226.10">
    <property type="entry name" value="2-enoyl-CoA Hydratase, Chain A, domain 1"/>
    <property type="match status" value="1"/>
</dbReference>
<comment type="similarity">
    <text evidence="1 5">Belongs to the peptidase S41A family.</text>
</comment>
<evidence type="ECO:0000256" key="2">
    <source>
        <dbReference type="ARBA" id="ARBA00022670"/>
    </source>
</evidence>
<protein>
    <submittedName>
        <fullName evidence="9">S41 family peptidase</fullName>
    </submittedName>
</protein>
<evidence type="ECO:0000313" key="9">
    <source>
        <dbReference type="EMBL" id="PWB08457.1"/>
    </source>
</evidence>
<keyword evidence="10" id="KW-1185">Reference proteome</keyword>
<dbReference type="CDD" id="cd07560">
    <property type="entry name" value="Peptidase_S41_CPP"/>
    <property type="match status" value="1"/>
</dbReference>
<dbReference type="Gene3D" id="2.30.42.10">
    <property type="match status" value="1"/>
</dbReference>
<dbReference type="Proteomes" id="UP000244925">
    <property type="component" value="Unassembled WGS sequence"/>
</dbReference>
<dbReference type="InterPro" id="IPR001478">
    <property type="entry name" value="PDZ"/>
</dbReference>
<dbReference type="GO" id="GO:0006508">
    <property type="term" value="P:proteolysis"/>
    <property type="evidence" value="ECO:0007669"/>
    <property type="project" value="UniProtKB-KW"/>
</dbReference>
<proteinExistence type="inferred from homology"/>
<evidence type="ECO:0000256" key="4">
    <source>
        <dbReference type="ARBA" id="ARBA00022825"/>
    </source>
</evidence>
<dbReference type="SMART" id="SM00228">
    <property type="entry name" value="PDZ"/>
    <property type="match status" value="1"/>
</dbReference>
<evidence type="ECO:0000256" key="1">
    <source>
        <dbReference type="ARBA" id="ARBA00009179"/>
    </source>
</evidence>
<dbReference type="InterPro" id="IPR005151">
    <property type="entry name" value="Tail-specific_protease"/>
</dbReference>
<dbReference type="InterPro" id="IPR036034">
    <property type="entry name" value="PDZ_sf"/>
</dbReference>